<proteinExistence type="predicted"/>
<evidence type="ECO:0000313" key="3">
    <source>
        <dbReference type="Proteomes" id="UP000320791"/>
    </source>
</evidence>
<name>A0A5C5UPT8_9CORY</name>
<dbReference type="OrthoDB" id="4427626at2"/>
<keyword evidence="1" id="KW-0812">Transmembrane</keyword>
<gene>
    <name evidence="2" type="ORF">FRX94_02830</name>
</gene>
<keyword evidence="1" id="KW-1133">Transmembrane helix</keyword>
<keyword evidence="3" id="KW-1185">Reference proteome</keyword>
<accession>A0A5C5UPT8</accession>
<dbReference type="RefSeq" id="WP_146323607.1">
    <property type="nucleotide sequence ID" value="NZ_BAABLR010000014.1"/>
</dbReference>
<evidence type="ECO:0000313" key="2">
    <source>
        <dbReference type="EMBL" id="TWT28521.1"/>
    </source>
</evidence>
<feature type="transmembrane region" description="Helical" evidence="1">
    <location>
        <begin position="23"/>
        <end position="46"/>
    </location>
</feature>
<dbReference type="Proteomes" id="UP000320791">
    <property type="component" value="Unassembled WGS sequence"/>
</dbReference>
<sequence length="77" mass="8332">MNISQPVVDALDWIGHELTGIPLWIQAPVVLATVVLLCALSAFVLLRAIDMLGARMYPLFHSGQTLPHPTVALGKDD</sequence>
<organism evidence="2 3">
    <name type="scientific">Corynebacterium canis</name>
    <dbReference type="NCBI Taxonomy" id="679663"/>
    <lineage>
        <taxon>Bacteria</taxon>
        <taxon>Bacillati</taxon>
        <taxon>Actinomycetota</taxon>
        <taxon>Actinomycetes</taxon>
        <taxon>Mycobacteriales</taxon>
        <taxon>Corynebacteriaceae</taxon>
        <taxon>Corynebacterium</taxon>
    </lineage>
</organism>
<reference evidence="2 3" key="1">
    <citation type="submission" date="2019-08" db="EMBL/GenBank/DDBJ databases">
        <authorList>
            <person name="Lei W."/>
        </authorList>
    </citation>
    <scope>NUCLEOTIDE SEQUENCE [LARGE SCALE GENOMIC DNA]</scope>
    <source>
        <strain evidence="2 3">CCUG 58627</strain>
    </source>
</reference>
<evidence type="ECO:0000256" key="1">
    <source>
        <dbReference type="SAM" id="Phobius"/>
    </source>
</evidence>
<protein>
    <submittedName>
        <fullName evidence="2">Uncharacterized protein</fullName>
    </submittedName>
</protein>
<dbReference type="AlphaFoldDB" id="A0A5C5UPT8"/>
<dbReference type="EMBL" id="VOHM01000004">
    <property type="protein sequence ID" value="TWT28521.1"/>
    <property type="molecule type" value="Genomic_DNA"/>
</dbReference>
<comment type="caution">
    <text evidence="2">The sequence shown here is derived from an EMBL/GenBank/DDBJ whole genome shotgun (WGS) entry which is preliminary data.</text>
</comment>
<keyword evidence="1" id="KW-0472">Membrane</keyword>